<keyword evidence="1" id="KW-0805">Transcription regulation</keyword>
<dbReference type="RefSeq" id="WP_130610022.1">
    <property type="nucleotide sequence ID" value="NZ_AP019400.1"/>
</dbReference>
<dbReference type="AlphaFoldDB" id="A0A3T1D6S8"/>
<keyword evidence="2" id="KW-0238">DNA-binding</keyword>
<dbReference type="Gene3D" id="1.10.10.10">
    <property type="entry name" value="Winged helix-like DNA-binding domain superfamily/Winged helix DNA-binding domain"/>
    <property type="match status" value="1"/>
</dbReference>
<protein>
    <submittedName>
        <fullName evidence="5">Transcriptional regulator</fullName>
    </submittedName>
</protein>
<dbReference type="CDD" id="cd00090">
    <property type="entry name" value="HTH_ARSR"/>
    <property type="match status" value="1"/>
</dbReference>
<feature type="domain" description="HTH arsR-type" evidence="4">
    <location>
        <begin position="1"/>
        <end position="103"/>
    </location>
</feature>
<sequence length="103" mass="11830">MDKLLIIKALSNETRFKILEWLKEPEAHFGPQSHLAKECDFENGICVGSIAEKAGLAQSVISGYLVKMQKSGLLQSKRVGQWTYYRRDEENIRRFKESVQAEL</sequence>
<dbReference type="InterPro" id="IPR036388">
    <property type="entry name" value="WH-like_DNA-bd_sf"/>
</dbReference>
<dbReference type="GO" id="GO:0003677">
    <property type="term" value="F:DNA binding"/>
    <property type="evidence" value="ECO:0007669"/>
    <property type="project" value="UniProtKB-KW"/>
</dbReference>
<proteinExistence type="predicted"/>
<dbReference type="PROSITE" id="PS50987">
    <property type="entry name" value="HTH_ARSR_2"/>
    <property type="match status" value="1"/>
</dbReference>
<dbReference type="PANTHER" id="PTHR33154">
    <property type="entry name" value="TRANSCRIPTIONAL REGULATOR, ARSR FAMILY"/>
    <property type="match status" value="1"/>
</dbReference>
<dbReference type="InterPro" id="IPR001845">
    <property type="entry name" value="HTH_ArsR_DNA-bd_dom"/>
</dbReference>
<gene>
    <name evidence="5" type="ORF">KCTCHS21_31730</name>
</gene>
<dbReference type="GO" id="GO:0003700">
    <property type="term" value="F:DNA-binding transcription factor activity"/>
    <property type="evidence" value="ECO:0007669"/>
    <property type="project" value="InterPro"/>
</dbReference>
<dbReference type="SMART" id="SM00418">
    <property type="entry name" value="HTH_ARSR"/>
    <property type="match status" value="1"/>
</dbReference>
<name>A0A3T1D6S8_9BACL</name>
<evidence type="ECO:0000256" key="3">
    <source>
        <dbReference type="ARBA" id="ARBA00023163"/>
    </source>
</evidence>
<dbReference type="EMBL" id="AP019400">
    <property type="protein sequence ID" value="BBI33774.1"/>
    <property type="molecule type" value="Genomic_DNA"/>
</dbReference>
<organism evidence="5 6">
    <name type="scientific">Cohnella abietis</name>
    <dbReference type="NCBI Taxonomy" id="2507935"/>
    <lineage>
        <taxon>Bacteria</taxon>
        <taxon>Bacillati</taxon>
        <taxon>Bacillota</taxon>
        <taxon>Bacilli</taxon>
        <taxon>Bacillales</taxon>
        <taxon>Paenibacillaceae</taxon>
        <taxon>Cohnella</taxon>
    </lineage>
</organism>
<evidence type="ECO:0000313" key="5">
    <source>
        <dbReference type="EMBL" id="BBI33774.1"/>
    </source>
</evidence>
<dbReference type="Proteomes" id="UP000289856">
    <property type="component" value="Chromosome"/>
</dbReference>
<evidence type="ECO:0000256" key="1">
    <source>
        <dbReference type="ARBA" id="ARBA00023015"/>
    </source>
</evidence>
<accession>A0A3T1D6S8</accession>
<keyword evidence="3" id="KW-0804">Transcription</keyword>
<dbReference type="InterPro" id="IPR036390">
    <property type="entry name" value="WH_DNA-bd_sf"/>
</dbReference>
<evidence type="ECO:0000259" key="4">
    <source>
        <dbReference type="PROSITE" id="PS50987"/>
    </source>
</evidence>
<dbReference type="PANTHER" id="PTHR33154:SF33">
    <property type="entry name" value="TRANSCRIPTIONAL REPRESSOR SDPR"/>
    <property type="match status" value="1"/>
</dbReference>
<evidence type="ECO:0000256" key="2">
    <source>
        <dbReference type="ARBA" id="ARBA00023125"/>
    </source>
</evidence>
<dbReference type="InterPro" id="IPR051081">
    <property type="entry name" value="HTH_MetalResp_TranReg"/>
</dbReference>
<dbReference type="InterPro" id="IPR011991">
    <property type="entry name" value="ArsR-like_HTH"/>
</dbReference>
<evidence type="ECO:0000313" key="6">
    <source>
        <dbReference type="Proteomes" id="UP000289856"/>
    </source>
</evidence>
<dbReference type="SUPFAM" id="SSF46785">
    <property type="entry name" value="Winged helix' DNA-binding domain"/>
    <property type="match status" value="1"/>
</dbReference>
<reference evidence="5 6" key="1">
    <citation type="submission" date="2019-01" db="EMBL/GenBank/DDBJ databases">
        <title>Complete genome sequence of Cohnella hallensis HS21 isolated from Korean fir (Abies koreana) rhizospheric soil.</title>
        <authorList>
            <person name="Jiang L."/>
            <person name="Kang S.W."/>
            <person name="Kim S."/>
            <person name="Jung J."/>
            <person name="Kim C.Y."/>
            <person name="Kim D.H."/>
            <person name="Kim S.W."/>
            <person name="Lee J."/>
        </authorList>
    </citation>
    <scope>NUCLEOTIDE SEQUENCE [LARGE SCALE GENOMIC DNA]</scope>
    <source>
        <strain evidence="5 6">HS21</strain>
    </source>
</reference>
<dbReference type="KEGG" id="cohn:KCTCHS21_31730"/>
<dbReference type="OrthoDB" id="9790747at2"/>
<keyword evidence="6" id="KW-1185">Reference proteome</keyword>